<keyword evidence="3" id="KW-1185">Reference proteome</keyword>
<dbReference type="InterPro" id="IPR033932">
    <property type="entry name" value="YtcJ-like"/>
</dbReference>
<organism evidence="2 3">
    <name type="scientific">Nocardioides albus</name>
    <dbReference type="NCBI Taxonomy" id="1841"/>
    <lineage>
        <taxon>Bacteria</taxon>
        <taxon>Bacillati</taxon>
        <taxon>Actinomycetota</taxon>
        <taxon>Actinomycetes</taxon>
        <taxon>Propionibacteriales</taxon>
        <taxon>Nocardioidaceae</taxon>
        <taxon>Nocardioides</taxon>
    </lineage>
</organism>
<reference evidence="2 3" key="1">
    <citation type="submission" date="2020-08" db="EMBL/GenBank/DDBJ databases">
        <title>Genomic Encyclopedia of Type Strains, Phase III (KMG-III): the genomes of soil and plant-associated and newly described type strains.</title>
        <authorList>
            <person name="Whitman W."/>
        </authorList>
    </citation>
    <scope>NUCLEOTIDE SEQUENCE [LARGE SCALE GENOMIC DNA]</scope>
    <source>
        <strain evidence="2 3">CECT 3302</strain>
    </source>
</reference>
<dbReference type="PANTHER" id="PTHR22642:SF2">
    <property type="entry name" value="PROTEIN LONG AFTER FAR-RED 3"/>
    <property type="match status" value="1"/>
</dbReference>
<dbReference type="EMBL" id="JACHXG010000009">
    <property type="protein sequence ID" value="MBB3091145.1"/>
    <property type="molecule type" value="Genomic_DNA"/>
</dbReference>
<dbReference type="Gene3D" id="3.20.20.140">
    <property type="entry name" value="Metal-dependent hydrolases"/>
    <property type="match status" value="1"/>
</dbReference>
<dbReference type="GO" id="GO:0016810">
    <property type="term" value="F:hydrolase activity, acting on carbon-nitrogen (but not peptide) bonds"/>
    <property type="evidence" value="ECO:0007669"/>
    <property type="project" value="InterPro"/>
</dbReference>
<dbReference type="InterPro" id="IPR011059">
    <property type="entry name" value="Metal-dep_hydrolase_composite"/>
</dbReference>
<dbReference type="InterPro" id="IPR013108">
    <property type="entry name" value="Amidohydro_3"/>
</dbReference>
<dbReference type="Gene3D" id="3.10.310.70">
    <property type="match status" value="1"/>
</dbReference>
<dbReference type="Proteomes" id="UP000577707">
    <property type="component" value="Unassembled WGS sequence"/>
</dbReference>
<dbReference type="PANTHER" id="PTHR22642">
    <property type="entry name" value="IMIDAZOLONEPROPIONASE"/>
    <property type="match status" value="1"/>
</dbReference>
<evidence type="ECO:0000313" key="3">
    <source>
        <dbReference type="Proteomes" id="UP000577707"/>
    </source>
</evidence>
<dbReference type="CDD" id="cd01300">
    <property type="entry name" value="YtcJ_like"/>
    <property type="match status" value="1"/>
</dbReference>
<dbReference type="RefSeq" id="WP_229788807.1">
    <property type="nucleotide sequence ID" value="NZ_BMQT01000008.1"/>
</dbReference>
<dbReference type="SUPFAM" id="SSF51556">
    <property type="entry name" value="Metallo-dependent hydrolases"/>
    <property type="match status" value="1"/>
</dbReference>
<dbReference type="SUPFAM" id="SSF51338">
    <property type="entry name" value="Composite domain of metallo-dependent hydrolases"/>
    <property type="match status" value="1"/>
</dbReference>
<comment type="caution">
    <text evidence="2">The sequence shown here is derived from an EMBL/GenBank/DDBJ whole genome shotgun (WGS) entry which is preliminary data.</text>
</comment>
<protein>
    <recommendedName>
        <fullName evidence="1">Amidohydrolase 3 domain-containing protein</fullName>
    </recommendedName>
</protein>
<name>A0A7W5A861_9ACTN</name>
<dbReference type="Pfam" id="PF07969">
    <property type="entry name" value="Amidohydro_3"/>
    <property type="match status" value="1"/>
</dbReference>
<feature type="domain" description="Amidohydrolase 3" evidence="1">
    <location>
        <begin position="46"/>
        <end position="506"/>
    </location>
</feature>
<dbReference type="AlphaFoldDB" id="A0A7W5A861"/>
<dbReference type="InterPro" id="IPR032466">
    <property type="entry name" value="Metal_Hydrolase"/>
</dbReference>
<evidence type="ECO:0000259" key="1">
    <source>
        <dbReference type="Pfam" id="PF07969"/>
    </source>
</evidence>
<gene>
    <name evidence="2" type="ORF">FHS12_004110</name>
</gene>
<proteinExistence type="predicted"/>
<dbReference type="Gene3D" id="2.30.40.10">
    <property type="entry name" value="Urease, subunit C, domain 1"/>
    <property type="match status" value="1"/>
</dbReference>
<sequence>MTRILLRNGQIHTRPALDEPVRAMAVEGGRIVWTGNDPDDFASPDELVDLEGRLVTPAFVDSHVHVVETGEQILGLDVGSAPSREVVLDMVAAHVRDLGHDDLVLAQGWDETHWPDPSLPTAAELDRASGGRKVYLNRIDGHSAVVSSALMARVPGIAGLPGWTAQGRVEREALRALLPLLADLTPAGHAEHGARAALQAMAALGIGAFHDNSGPDIGPESDLIATQAQAAEAGLHGTYYWGAHLGFDDLERLSEVSGLAGDLSADGSMGSRSAALTFDYADLAGHRGHAYLNPEEMAEHIIGCTRRGLQAGFHCIGDQAIDNIAQAFRLAEATLGAASIRSGRHRLEHCELPSPAATETFAHLGVTASMQPMFDGLWGGPDRMYAARLGERWQQMNPFRTLLDAGVRLAFGSDSPVTPLDPWAAVHAAVHHHTPGQGITAAEAFAAHTVGGWYAAGIDDAGTLTVGQRATYAVWDRTTFPDLTTPDVADVTTACLQTVVDGRTVFEKEGVW</sequence>
<accession>A0A7W5A861</accession>
<evidence type="ECO:0000313" key="2">
    <source>
        <dbReference type="EMBL" id="MBB3091145.1"/>
    </source>
</evidence>